<dbReference type="EMBL" id="LXEU01000003">
    <property type="protein sequence ID" value="OAT56302.1"/>
    <property type="molecule type" value="Genomic_DNA"/>
</dbReference>
<dbReference type="GO" id="GO:0008897">
    <property type="term" value="F:holo-[acyl-carrier-protein] synthase activity"/>
    <property type="evidence" value="ECO:0007669"/>
    <property type="project" value="UniProtKB-EC"/>
</dbReference>
<dbReference type="Proteomes" id="UP000078386">
    <property type="component" value="Unassembled WGS sequence"/>
</dbReference>
<gene>
    <name evidence="1" type="ORF">M989_00139</name>
</gene>
<dbReference type="AlphaFoldDB" id="A0A1B7K879"/>
<proteinExistence type="predicted"/>
<keyword evidence="2" id="KW-1185">Reference proteome</keyword>
<dbReference type="EC" id="2.7.8.7" evidence="1"/>
<comment type="caution">
    <text evidence="1">The sequence shown here is derived from an EMBL/GenBank/DDBJ whole genome shotgun (WGS) entry which is preliminary data.</text>
</comment>
<dbReference type="PATRIC" id="fig|1354264.4.peg.146"/>
<organism evidence="1 2">
    <name type="scientific">Kluyvera georgiana ATCC 51603</name>
    <dbReference type="NCBI Taxonomy" id="1354264"/>
    <lineage>
        <taxon>Bacteria</taxon>
        <taxon>Pseudomonadati</taxon>
        <taxon>Pseudomonadota</taxon>
        <taxon>Gammaproteobacteria</taxon>
        <taxon>Enterobacterales</taxon>
        <taxon>Enterobacteriaceae</taxon>
        <taxon>Kluyvera</taxon>
    </lineage>
</organism>
<dbReference type="RefSeq" id="WP_064540649.1">
    <property type="nucleotide sequence ID" value="NZ_LXEU01000003.1"/>
</dbReference>
<dbReference type="InterPro" id="IPR037143">
    <property type="entry name" value="4-PPantetheinyl_Trfase_dom_sf"/>
</dbReference>
<dbReference type="Gene3D" id="3.90.470.20">
    <property type="entry name" value="4'-phosphopantetheinyl transferase domain"/>
    <property type="match status" value="1"/>
</dbReference>
<keyword evidence="1" id="KW-0808">Transferase</keyword>
<evidence type="ECO:0000313" key="1">
    <source>
        <dbReference type="EMBL" id="OAT56302.1"/>
    </source>
</evidence>
<evidence type="ECO:0000313" key="2">
    <source>
        <dbReference type="Proteomes" id="UP000078386"/>
    </source>
</evidence>
<sequence length="249" mass="27928">MATHFARGILKDGHLLSVRLSSTSHNIARQLPAHRRTRYLASRALLAELLFMLYGISELPEIVTPDEGKPYFKESHLPDFSIAYAGNIVGVALTTEGHCGLDMELLRVLRNTPQATIMENYRFTSNENLWINNQNDPHEARAQLITLRQSVLKMSGDVNHDSPQMLQLLPGSGRLRSANTDHLEAICDAEDVLVWSLCASPAIEKLKVWEFDGKYGWRSLPDAQTRANEPAARLMRFTSLPAEKALILN</sequence>
<name>A0A1B7K879_9ENTR</name>
<dbReference type="SUPFAM" id="SSF56214">
    <property type="entry name" value="4'-phosphopantetheinyl transferase"/>
    <property type="match status" value="1"/>
</dbReference>
<dbReference type="GO" id="GO:0000287">
    <property type="term" value="F:magnesium ion binding"/>
    <property type="evidence" value="ECO:0007669"/>
    <property type="project" value="InterPro"/>
</dbReference>
<accession>A0A1B7K879</accession>
<reference evidence="1 2" key="1">
    <citation type="submission" date="2016-04" db="EMBL/GenBank/DDBJ databases">
        <title>ATOL: Assembling a taxonomically balanced genome-scale reconstruction of the evolutionary history of the Enterobacteriaceae.</title>
        <authorList>
            <person name="Plunkett G.III."/>
            <person name="Neeno-Eckwall E.C."/>
            <person name="Glasner J.D."/>
            <person name="Perna N.T."/>
        </authorList>
    </citation>
    <scope>NUCLEOTIDE SEQUENCE [LARGE SCALE GENOMIC DNA]</scope>
    <source>
        <strain evidence="1 2">ATCC 51603</strain>
    </source>
</reference>
<protein>
    <submittedName>
        <fullName evidence="1">4'-phosphopantetheinyl transferase</fullName>
        <ecNumber evidence="1">2.7.8.7</ecNumber>
    </submittedName>
</protein>